<evidence type="ECO:0000259" key="1">
    <source>
        <dbReference type="Pfam" id="PF19789"/>
    </source>
</evidence>
<accession>A0A8S5NM05</accession>
<organism evidence="2">
    <name type="scientific">Myoviridae sp. ctkOm7</name>
    <dbReference type="NCBI Taxonomy" id="2826690"/>
    <lineage>
        <taxon>Viruses</taxon>
        <taxon>Duplodnaviria</taxon>
        <taxon>Heunggongvirae</taxon>
        <taxon>Uroviricota</taxon>
        <taxon>Caudoviricetes</taxon>
    </lineage>
</organism>
<protein>
    <recommendedName>
        <fullName evidence="1">DUF6273 domain-containing protein</fullName>
    </recommendedName>
</protein>
<dbReference type="EMBL" id="BK015199">
    <property type="protein sequence ID" value="DAD95737.1"/>
    <property type="molecule type" value="Genomic_DNA"/>
</dbReference>
<proteinExistence type="predicted"/>
<feature type="domain" description="DUF6273" evidence="1">
    <location>
        <begin position="60"/>
        <end position="209"/>
    </location>
</feature>
<dbReference type="InterPro" id="IPR046240">
    <property type="entry name" value="DUF6273"/>
</dbReference>
<reference evidence="2" key="1">
    <citation type="journal article" date="2021" name="Proc. Natl. Acad. Sci. U.S.A.">
        <title>A Catalog of Tens of Thousands of Viruses from Human Metagenomes Reveals Hidden Associations with Chronic Diseases.</title>
        <authorList>
            <person name="Tisza M.J."/>
            <person name="Buck C.B."/>
        </authorList>
    </citation>
    <scope>NUCLEOTIDE SEQUENCE</scope>
    <source>
        <strain evidence="2">CtkOm7</strain>
    </source>
</reference>
<name>A0A8S5NM05_9CAUD</name>
<evidence type="ECO:0000313" key="2">
    <source>
        <dbReference type="EMBL" id="DAD95737.1"/>
    </source>
</evidence>
<sequence>MQLITTRNKEISFAELKKAISSGNGLELIRPGDKFAIELKNGEHVNAVCGGYVNEKRARFVLEDCLAEKWRMNDTPTNKGGYLKSEGRRHVLEDILPLFPDELAEAFVPRFLSEEIDGERHEYADTLWIPSATDVFGAGDWWNEEPDSVQLEIFKRERDRVKEHVGDGTWFWWLRSPRAGTSATFVLVDTGGPVNYYSAYYSLGFAPGFDL</sequence>
<dbReference type="Pfam" id="PF19789">
    <property type="entry name" value="DUF6273"/>
    <property type="match status" value="1"/>
</dbReference>